<evidence type="ECO:0000313" key="1">
    <source>
        <dbReference type="EMBL" id="MBP2026611.1"/>
    </source>
</evidence>
<gene>
    <name evidence="1" type="ORF">J2Z35_000400</name>
</gene>
<reference evidence="1 2" key="1">
    <citation type="submission" date="2021-03" db="EMBL/GenBank/DDBJ databases">
        <title>Genomic Encyclopedia of Type Strains, Phase IV (KMG-IV): sequencing the most valuable type-strain genomes for metagenomic binning, comparative biology and taxonomic classification.</title>
        <authorList>
            <person name="Goeker M."/>
        </authorList>
    </citation>
    <scope>NUCLEOTIDE SEQUENCE [LARGE SCALE GENOMIC DNA]</scope>
    <source>
        <strain evidence="1 2">DSM 27512</strain>
    </source>
</reference>
<protein>
    <recommendedName>
        <fullName evidence="3">Transposase</fullName>
    </recommendedName>
</protein>
<dbReference type="Proteomes" id="UP001314903">
    <property type="component" value="Unassembled WGS sequence"/>
</dbReference>
<dbReference type="EMBL" id="JAGGLI010000002">
    <property type="protein sequence ID" value="MBP2026611.1"/>
    <property type="molecule type" value="Genomic_DNA"/>
</dbReference>
<organism evidence="1 2">
    <name type="scientific">Acetoanaerobium pronyense</name>
    <dbReference type="NCBI Taxonomy" id="1482736"/>
    <lineage>
        <taxon>Bacteria</taxon>
        <taxon>Bacillati</taxon>
        <taxon>Bacillota</taxon>
        <taxon>Clostridia</taxon>
        <taxon>Peptostreptococcales</taxon>
        <taxon>Filifactoraceae</taxon>
        <taxon>Acetoanaerobium</taxon>
    </lineage>
</organism>
<feature type="non-terminal residue" evidence="1">
    <location>
        <position position="1"/>
    </location>
</feature>
<keyword evidence="2" id="KW-1185">Reference proteome</keyword>
<sequence length="26" mass="3009">EQIDNFLEGFLMALPNALKEKLVLYV</sequence>
<name>A0ABS4KHK9_9FIRM</name>
<proteinExistence type="predicted"/>
<evidence type="ECO:0000313" key="2">
    <source>
        <dbReference type="Proteomes" id="UP001314903"/>
    </source>
</evidence>
<accession>A0ABS4KHK9</accession>
<comment type="caution">
    <text evidence="1">The sequence shown here is derived from an EMBL/GenBank/DDBJ whole genome shotgun (WGS) entry which is preliminary data.</text>
</comment>
<evidence type="ECO:0008006" key="3">
    <source>
        <dbReference type="Google" id="ProtNLM"/>
    </source>
</evidence>